<dbReference type="PANTHER" id="PTHR43489:SF7">
    <property type="entry name" value="3-DEHYDRO-D-GULOSIDE 4-EPIMERASE-RELATED"/>
    <property type="match status" value="1"/>
</dbReference>
<dbReference type="SUPFAM" id="SSF51658">
    <property type="entry name" value="Xylose isomerase-like"/>
    <property type="match status" value="1"/>
</dbReference>
<sequence length="186" mass="20292">MGASHLCGVLYSQLTKYTGPASATARANSQRAIADLALAAKPLGVTICLEVVNRYETNLLNTAHQALEFIDGLGDAAGLVKVHLDTYHMNIEEESFTAPILACGDRLGYVHIGESNRGYLGRGTVDFDEVFDALKKLGYQGPITFESFSSEVVDPQLSSSLCVWRNLWHDSDDLARHAASFMRARL</sequence>
<proteinExistence type="predicted"/>
<dbReference type="EMBL" id="HBEC01031594">
    <property type="protein sequence ID" value="CAD8298632.1"/>
    <property type="molecule type" value="Transcribed_RNA"/>
</dbReference>
<dbReference type="InterPro" id="IPR013022">
    <property type="entry name" value="Xyl_isomerase-like_TIM-brl"/>
</dbReference>
<keyword evidence="1" id="KW-0413">Isomerase</keyword>
<name>A0A7R9Z170_9CHLO</name>
<dbReference type="InterPro" id="IPR050417">
    <property type="entry name" value="Sugar_Epim/Isomerase"/>
</dbReference>
<dbReference type="Gene3D" id="3.20.20.150">
    <property type="entry name" value="Divalent-metal-dependent TIM barrel enzymes"/>
    <property type="match status" value="1"/>
</dbReference>
<dbReference type="InterPro" id="IPR036237">
    <property type="entry name" value="Xyl_isomerase-like_sf"/>
</dbReference>
<accession>A0A7R9Z170</accession>
<protein>
    <recommendedName>
        <fullName evidence="2">Xylose isomerase-like TIM barrel domain-containing protein</fullName>
    </recommendedName>
</protein>
<reference evidence="3" key="1">
    <citation type="submission" date="2021-01" db="EMBL/GenBank/DDBJ databases">
        <authorList>
            <person name="Corre E."/>
            <person name="Pelletier E."/>
            <person name="Niang G."/>
            <person name="Scheremetjew M."/>
            <person name="Finn R."/>
            <person name="Kale V."/>
            <person name="Holt S."/>
            <person name="Cochrane G."/>
            <person name="Meng A."/>
            <person name="Brown T."/>
            <person name="Cohen L."/>
        </authorList>
    </citation>
    <scope>NUCLEOTIDE SEQUENCE</scope>
    <source>
        <strain evidence="3">CCMP219</strain>
    </source>
</reference>
<dbReference type="GO" id="GO:0016853">
    <property type="term" value="F:isomerase activity"/>
    <property type="evidence" value="ECO:0007669"/>
    <property type="project" value="UniProtKB-KW"/>
</dbReference>
<feature type="domain" description="Xylose isomerase-like TIM barrel" evidence="2">
    <location>
        <begin position="19"/>
        <end position="183"/>
    </location>
</feature>
<organism evidence="3">
    <name type="scientific">Chlamydomonas euryale</name>
    <dbReference type="NCBI Taxonomy" id="1486919"/>
    <lineage>
        <taxon>Eukaryota</taxon>
        <taxon>Viridiplantae</taxon>
        <taxon>Chlorophyta</taxon>
        <taxon>core chlorophytes</taxon>
        <taxon>Chlorophyceae</taxon>
        <taxon>CS clade</taxon>
        <taxon>Chlamydomonadales</taxon>
        <taxon>Chlamydomonadaceae</taxon>
        <taxon>Chlamydomonas</taxon>
    </lineage>
</organism>
<dbReference type="AlphaFoldDB" id="A0A7R9Z170"/>
<gene>
    <name evidence="3" type="ORF">CEUR00632_LOCUS14662</name>
</gene>
<evidence type="ECO:0000259" key="2">
    <source>
        <dbReference type="Pfam" id="PF01261"/>
    </source>
</evidence>
<evidence type="ECO:0000313" key="3">
    <source>
        <dbReference type="EMBL" id="CAD8298632.1"/>
    </source>
</evidence>
<dbReference type="PANTHER" id="PTHR43489">
    <property type="entry name" value="ISOMERASE"/>
    <property type="match status" value="1"/>
</dbReference>
<evidence type="ECO:0000256" key="1">
    <source>
        <dbReference type="ARBA" id="ARBA00023235"/>
    </source>
</evidence>
<dbReference type="Pfam" id="PF01261">
    <property type="entry name" value="AP_endonuc_2"/>
    <property type="match status" value="1"/>
</dbReference>